<gene>
    <name evidence="2" type="ORF">CROQUDRAFT_693176</name>
</gene>
<dbReference type="AlphaFoldDB" id="A0A9P6TDP2"/>
<accession>A0A9P6TDP2</accession>
<dbReference type="PANTHER" id="PTHR31694:SF26">
    <property type="entry name" value="OS05G0151100 PROTEIN"/>
    <property type="match status" value="1"/>
</dbReference>
<dbReference type="InterPro" id="IPR012347">
    <property type="entry name" value="Ferritin-like"/>
</dbReference>
<dbReference type="SUPFAM" id="SSF47240">
    <property type="entry name" value="Ferritin-like"/>
    <property type="match status" value="1"/>
</dbReference>
<dbReference type="EMBL" id="MU167235">
    <property type="protein sequence ID" value="KAG0148641.1"/>
    <property type="molecule type" value="Genomic_DNA"/>
</dbReference>
<sequence>MLTRLFSFVLAAAAISGSSGSSLNARQNSQGALTDTDILQYALTLEHLENAFYSTALANYSDSDFTKAGFPNWVRPRFQEIAQDEAQHVSFLTSALSAAGATPVGACNYTFPVTDPKSFAAVAGILEGVGVSAYLGGASSITNKQYLTAAASILTVEARHSSYVRAAVEGESAFPSAEDTPLNPNQVFSLAAGFIQPGCATLAAAKLPLKAFPGLILGTSGTLAPGQSITLTPAASMNSTSDLFAVFYYGLNKTSVAWKNGTVNIPSDASGQTYVILSSSQNATDSTTVAGPGDSDSLCLWV</sequence>
<dbReference type="Gene3D" id="1.20.1260.10">
    <property type="match status" value="1"/>
</dbReference>
<evidence type="ECO:0000313" key="2">
    <source>
        <dbReference type="EMBL" id="KAG0148641.1"/>
    </source>
</evidence>
<feature type="signal peptide" evidence="1">
    <location>
        <begin position="1"/>
        <end position="20"/>
    </location>
</feature>
<evidence type="ECO:0000256" key="1">
    <source>
        <dbReference type="SAM" id="SignalP"/>
    </source>
</evidence>
<proteinExistence type="predicted"/>
<reference evidence="2" key="1">
    <citation type="submission" date="2013-11" db="EMBL/GenBank/DDBJ databases">
        <title>Genome sequence of the fusiform rust pathogen reveals effectors for host alternation and coevolution with pine.</title>
        <authorList>
            <consortium name="DOE Joint Genome Institute"/>
            <person name="Smith K."/>
            <person name="Pendleton A."/>
            <person name="Kubisiak T."/>
            <person name="Anderson C."/>
            <person name="Salamov A."/>
            <person name="Aerts A."/>
            <person name="Riley R."/>
            <person name="Clum A."/>
            <person name="Lindquist E."/>
            <person name="Ence D."/>
            <person name="Campbell M."/>
            <person name="Kronenberg Z."/>
            <person name="Feau N."/>
            <person name="Dhillon B."/>
            <person name="Hamelin R."/>
            <person name="Burleigh J."/>
            <person name="Smith J."/>
            <person name="Yandell M."/>
            <person name="Nelson C."/>
            <person name="Grigoriev I."/>
            <person name="Davis J."/>
        </authorList>
    </citation>
    <scope>NUCLEOTIDE SEQUENCE</scope>
    <source>
        <strain evidence="2">G11</strain>
    </source>
</reference>
<keyword evidence="1" id="KW-0732">Signal</keyword>
<dbReference type="Pfam" id="PF13668">
    <property type="entry name" value="Ferritin_2"/>
    <property type="match status" value="1"/>
</dbReference>
<feature type="chain" id="PRO_5040508756" description="Ferritin-like domain-containing protein" evidence="1">
    <location>
        <begin position="21"/>
        <end position="302"/>
    </location>
</feature>
<dbReference type="PANTHER" id="PTHR31694">
    <property type="entry name" value="DESICCATION-LIKE PROTEIN"/>
    <property type="match status" value="1"/>
</dbReference>
<evidence type="ECO:0000313" key="3">
    <source>
        <dbReference type="Proteomes" id="UP000886653"/>
    </source>
</evidence>
<comment type="caution">
    <text evidence="2">The sequence shown here is derived from an EMBL/GenBank/DDBJ whole genome shotgun (WGS) entry which is preliminary data.</text>
</comment>
<dbReference type="CDD" id="cd00657">
    <property type="entry name" value="Ferritin_like"/>
    <property type="match status" value="1"/>
</dbReference>
<evidence type="ECO:0008006" key="4">
    <source>
        <dbReference type="Google" id="ProtNLM"/>
    </source>
</evidence>
<protein>
    <recommendedName>
        <fullName evidence="4">Ferritin-like domain-containing protein</fullName>
    </recommendedName>
</protein>
<dbReference type="Proteomes" id="UP000886653">
    <property type="component" value="Unassembled WGS sequence"/>
</dbReference>
<dbReference type="InterPro" id="IPR052965">
    <property type="entry name" value="Pigment-catalase-like"/>
</dbReference>
<organism evidence="2 3">
    <name type="scientific">Cronartium quercuum f. sp. fusiforme G11</name>
    <dbReference type="NCBI Taxonomy" id="708437"/>
    <lineage>
        <taxon>Eukaryota</taxon>
        <taxon>Fungi</taxon>
        <taxon>Dikarya</taxon>
        <taxon>Basidiomycota</taxon>
        <taxon>Pucciniomycotina</taxon>
        <taxon>Pucciniomycetes</taxon>
        <taxon>Pucciniales</taxon>
        <taxon>Coleosporiaceae</taxon>
        <taxon>Cronartium</taxon>
    </lineage>
</organism>
<dbReference type="OrthoDB" id="1001765at2759"/>
<keyword evidence="3" id="KW-1185">Reference proteome</keyword>
<dbReference type="InterPro" id="IPR009078">
    <property type="entry name" value="Ferritin-like_SF"/>
</dbReference>
<name>A0A9P6TDP2_9BASI</name>